<comment type="caution">
    <text evidence="2">The sequence shown here is derived from an EMBL/GenBank/DDBJ whole genome shotgun (WGS) entry which is preliminary data.</text>
</comment>
<dbReference type="EMBL" id="BOPG01000036">
    <property type="protein sequence ID" value="GIJ58425.1"/>
    <property type="molecule type" value="Genomic_DNA"/>
</dbReference>
<feature type="region of interest" description="Disordered" evidence="1">
    <location>
        <begin position="1"/>
        <end position="28"/>
    </location>
</feature>
<protein>
    <submittedName>
        <fullName evidence="2">Uncharacterized protein</fullName>
    </submittedName>
</protein>
<gene>
    <name evidence="2" type="ORF">Vau01_059410</name>
</gene>
<name>A0A8J3ZAX3_9ACTN</name>
<evidence type="ECO:0000313" key="2">
    <source>
        <dbReference type="EMBL" id="GIJ58425.1"/>
    </source>
</evidence>
<sequence>MTGTIRSPTGSVAGRSAPAPTGPAAAGATGISTAVTASTAAPKLAVAILLIDMRSPSVSTEPDGPRLGEEAR</sequence>
<reference evidence="2" key="1">
    <citation type="submission" date="2021-01" db="EMBL/GenBank/DDBJ databases">
        <title>Whole genome shotgun sequence of Virgisporangium aurantiacum NBRC 16421.</title>
        <authorList>
            <person name="Komaki H."/>
            <person name="Tamura T."/>
        </authorList>
    </citation>
    <scope>NUCLEOTIDE SEQUENCE</scope>
    <source>
        <strain evidence="2">NBRC 16421</strain>
    </source>
</reference>
<dbReference type="AlphaFoldDB" id="A0A8J3ZAX3"/>
<organism evidence="2 3">
    <name type="scientific">Virgisporangium aurantiacum</name>
    <dbReference type="NCBI Taxonomy" id="175570"/>
    <lineage>
        <taxon>Bacteria</taxon>
        <taxon>Bacillati</taxon>
        <taxon>Actinomycetota</taxon>
        <taxon>Actinomycetes</taxon>
        <taxon>Micromonosporales</taxon>
        <taxon>Micromonosporaceae</taxon>
        <taxon>Virgisporangium</taxon>
    </lineage>
</organism>
<feature type="region of interest" description="Disordered" evidence="1">
    <location>
        <begin position="52"/>
        <end position="72"/>
    </location>
</feature>
<keyword evidence="3" id="KW-1185">Reference proteome</keyword>
<feature type="compositionally biased region" description="Polar residues" evidence="1">
    <location>
        <begin position="1"/>
        <end position="10"/>
    </location>
</feature>
<dbReference type="Proteomes" id="UP000612585">
    <property type="component" value="Unassembled WGS sequence"/>
</dbReference>
<evidence type="ECO:0000313" key="3">
    <source>
        <dbReference type="Proteomes" id="UP000612585"/>
    </source>
</evidence>
<accession>A0A8J3ZAX3</accession>
<feature type="compositionally biased region" description="Basic and acidic residues" evidence="1">
    <location>
        <begin position="63"/>
        <end position="72"/>
    </location>
</feature>
<feature type="compositionally biased region" description="Low complexity" evidence="1">
    <location>
        <begin position="13"/>
        <end position="28"/>
    </location>
</feature>
<proteinExistence type="predicted"/>
<evidence type="ECO:0000256" key="1">
    <source>
        <dbReference type="SAM" id="MobiDB-lite"/>
    </source>
</evidence>